<dbReference type="SUPFAM" id="SSF53218">
    <property type="entry name" value="Molybdenum cofactor biosynthesis proteins"/>
    <property type="match status" value="1"/>
</dbReference>
<proteinExistence type="inferred from homology"/>
<organism evidence="3 4">
    <name type="scientific">Pseudonocardia charpentierae</name>
    <dbReference type="NCBI Taxonomy" id="3075545"/>
    <lineage>
        <taxon>Bacteria</taxon>
        <taxon>Bacillati</taxon>
        <taxon>Actinomycetota</taxon>
        <taxon>Actinomycetes</taxon>
        <taxon>Pseudonocardiales</taxon>
        <taxon>Pseudonocardiaceae</taxon>
        <taxon>Pseudonocardia</taxon>
    </lineage>
</organism>
<evidence type="ECO:0000313" key="4">
    <source>
        <dbReference type="Proteomes" id="UP001183202"/>
    </source>
</evidence>
<comment type="similarity">
    <text evidence="1">Belongs to the CinA family.</text>
</comment>
<name>A0ABU2NGF1_9PSEU</name>
<dbReference type="Gene3D" id="3.40.980.10">
    <property type="entry name" value="MoaB/Mog-like domain"/>
    <property type="match status" value="1"/>
</dbReference>
<evidence type="ECO:0000259" key="2">
    <source>
        <dbReference type="SMART" id="SM00852"/>
    </source>
</evidence>
<dbReference type="Proteomes" id="UP001183202">
    <property type="component" value="Unassembled WGS sequence"/>
</dbReference>
<reference evidence="4" key="1">
    <citation type="submission" date="2023-07" db="EMBL/GenBank/DDBJ databases">
        <title>30 novel species of actinomycetes from the DSMZ collection.</title>
        <authorList>
            <person name="Nouioui I."/>
        </authorList>
    </citation>
    <scope>NUCLEOTIDE SEQUENCE [LARGE SCALE GENOMIC DNA]</scope>
    <source>
        <strain evidence="4">DSM 45834</strain>
    </source>
</reference>
<dbReference type="InterPro" id="IPR036653">
    <property type="entry name" value="CinA-like_C"/>
</dbReference>
<comment type="caution">
    <text evidence="3">The sequence shown here is derived from an EMBL/GenBank/DDBJ whole genome shotgun (WGS) entry which is preliminary data.</text>
</comment>
<dbReference type="Gene3D" id="3.90.950.20">
    <property type="entry name" value="CinA-like"/>
    <property type="match status" value="1"/>
</dbReference>
<dbReference type="CDD" id="cd00885">
    <property type="entry name" value="cinA"/>
    <property type="match status" value="1"/>
</dbReference>
<dbReference type="NCBIfam" id="TIGR00199">
    <property type="entry name" value="PncC_domain"/>
    <property type="match status" value="1"/>
</dbReference>
<sequence length="431" mass="44285">MDEGGGRQTPHRPRAAVVLTGSELVTGVIADANGPWLAHELTALGFEVAQLLVVGDRPDDLAAALRQCADAGCVLVVTSGGLGPTADDLTGEVVARFAGLELEFDEALRERIAEIVARFPRIDHDPDARDAGVRKQALVPRGAVVLDPVGTAPGLVVSPDGGPLVVVLPGPPRELTGMWPTALASGPMKVLLADVPAAAGRQLRYYGLSEAEVAATLRALELERDLSPVEVTTCLRRSELEVDLRPQPGGEDAAEWLAAELAARHAALLISADGTSTDELLARALLGRGWTVATAESCTGGLLAGRLVDRPGSSAYVLGGIVSYSNGAKTSLLGVPAEMIDTYGAVSPEVARAMADGARTALGADVGIGITGVAGPEGGTPAKPVGYVCLCATTASGVVVARDRRIPGNRADVRDRSVDAGMHLLLRAVTG</sequence>
<evidence type="ECO:0000256" key="1">
    <source>
        <dbReference type="HAMAP-Rule" id="MF_00226"/>
    </source>
</evidence>
<accession>A0ABU2NGF1</accession>
<dbReference type="InterPro" id="IPR001453">
    <property type="entry name" value="MoaB/Mog_dom"/>
</dbReference>
<dbReference type="Pfam" id="PF00994">
    <property type="entry name" value="MoCF_biosynth"/>
    <property type="match status" value="1"/>
</dbReference>
<dbReference type="SMART" id="SM00852">
    <property type="entry name" value="MoCF_biosynth"/>
    <property type="match status" value="1"/>
</dbReference>
<dbReference type="SUPFAM" id="SSF142433">
    <property type="entry name" value="CinA-like"/>
    <property type="match status" value="1"/>
</dbReference>
<feature type="domain" description="MoaB/Mog" evidence="2">
    <location>
        <begin position="16"/>
        <end position="189"/>
    </location>
</feature>
<dbReference type="InterPro" id="IPR036425">
    <property type="entry name" value="MoaB/Mog-like_dom_sf"/>
</dbReference>
<dbReference type="Pfam" id="PF02464">
    <property type="entry name" value="CinA"/>
    <property type="match status" value="1"/>
</dbReference>
<dbReference type="PIRSF" id="PIRSF006728">
    <property type="entry name" value="CinA"/>
    <property type="match status" value="1"/>
</dbReference>
<dbReference type="PANTHER" id="PTHR13939:SF0">
    <property type="entry name" value="NMN AMIDOHYDROLASE-LIKE PROTEIN YFAY"/>
    <property type="match status" value="1"/>
</dbReference>
<dbReference type="InterPro" id="IPR050101">
    <property type="entry name" value="CinA"/>
</dbReference>
<dbReference type="EMBL" id="JAVREJ010000016">
    <property type="protein sequence ID" value="MDT0352088.1"/>
    <property type="molecule type" value="Genomic_DNA"/>
</dbReference>
<evidence type="ECO:0000313" key="3">
    <source>
        <dbReference type="EMBL" id="MDT0352088.1"/>
    </source>
</evidence>
<dbReference type="NCBIfam" id="NF001813">
    <property type="entry name" value="PRK00549.1"/>
    <property type="match status" value="1"/>
</dbReference>
<gene>
    <name evidence="3" type="ORF">RM445_21390</name>
</gene>
<dbReference type="RefSeq" id="WP_311558593.1">
    <property type="nucleotide sequence ID" value="NZ_JAVREJ010000016.1"/>
</dbReference>
<dbReference type="HAMAP" id="MF_00226_B">
    <property type="entry name" value="CinA_B"/>
    <property type="match status" value="1"/>
</dbReference>
<keyword evidence="4" id="KW-1185">Reference proteome</keyword>
<protein>
    <recommendedName>
        <fullName evidence="1">CinA-like protein</fullName>
    </recommendedName>
</protein>
<dbReference type="InterPro" id="IPR008135">
    <property type="entry name" value="Competence-induced_CinA"/>
</dbReference>
<dbReference type="PANTHER" id="PTHR13939">
    <property type="entry name" value="NICOTINAMIDE-NUCLEOTIDE AMIDOHYDROLASE PNCC"/>
    <property type="match status" value="1"/>
</dbReference>
<dbReference type="InterPro" id="IPR008136">
    <property type="entry name" value="CinA_C"/>
</dbReference>